<dbReference type="STRING" id="441620.Mpop_3684"/>
<evidence type="ECO:0000259" key="2">
    <source>
        <dbReference type="Pfam" id="PF03779"/>
    </source>
</evidence>
<name>B1Z7M8_METPB</name>
<feature type="transmembrane region" description="Helical" evidence="1">
    <location>
        <begin position="71"/>
        <end position="89"/>
    </location>
</feature>
<dbReference type="KEGG" id="mpo:Mpop_3684"/>
<proteinExistence type="predicted"/>
<organism evidence="3 4">
    <name type="scientific">Methylorubrum populi (strain ATCC BAA-705 / NCIMB 13946 / BJ001)</name>
    <name type="common">Methylobacterium populi</name>
    <dbReference type="NCBI Taxonomy" id="441620"/>
    <lineage>
        <taxon>Bacteria</taxon>
        <taxon>Pseudomonadati</taxon>
        <taxon>Pseudomonadota</taxon>
        <taxon>Alphaproteobacteria</taxon>
        <taxon>Hyphomicrobiales</taxon>
        <taxon>Methylobacteriaceae</taxon>
        <taxon>Methylorubrum</taxon>
    </lineage>
</organism>
<keyword evidence="1" id="KW-1133">Transmembrane helix</keyword>
<dbReference type="InterPro" id="IPR005530">
    <property type="entry name" value="SPW"/>
</dbReference>
<keyword evidence="1" id="KW-0472">Membrane</keyword>
<protein>
    <recommendedName>
        <fullName evidence="2">SPW repeat-containing integral membrane domain-containing protein</fullName>
    </recommendedName>
</protein>
<gene>
    <name evidence="3" type="ordered locus">Mpop_3684</name>
</gene>
<feature type="transmembrane region" description="Helical" evidence="1">
    <location>
        <begin position="12"/>
        <end position="34"/>
    </location>
</feature>
<feature type="transmembrane region" description="Helical" evidence="1">
    <location>
        <begin position="95"/>
        <end position="116"/>
    </location>
</feature>
<evidence type="ECO:0000313" key="4">
    <source>
        <dbReference type="Proteomes" id="UP000007136"/>
    </source>
</evidence>
<feature type="transmembrane region" description="Helical" evidence="1">
    <location>
        <begin position="46"/>
        <end position="64"/>
    </location>
</feature>
<evidence type="ECO:0000313" key="3">
    <source>
        <dbReference type="EMBL" id="ACB81831.1"/>
    </source>
</evidence>
<sequence length="138" mass="15355">MRRIMRGNWREYIESYSSCIIALAVFLFAAPWVWGYSNMPRASWSAWISAMVVAGLAVVSWAWPPLRAERANLFGGLWLILAPWALHFTESSSAFWTHVCVGGGVMAFAAAEAWLLHRAGPSAIQPRHPSDLSGSYRS</sequence>
<dbReference type="HOGENOM" id="CLU_1852885_0_0_5"/>
<evidence type="ECO:0000256" key="1">
    <source>
        <dbReference type="SAM" id="Phobius"/>
    </source>
</evidence>
<feature type="domain" description="SPW repeat-containing integral membrane" evidence="2">
    <location>
        <begin position="20"/>
        <end position="110"/>
    </location>
</feature>
<dbReference type="AlphaFoldDB" id="B1Z7M8"/>
<reference evidence="3 4" key="1">
    <citation type="submission" date="2008-04" db="EMBL/GenBank/DDBJ databases">
        <title>Complete sequence of chromosome of Methylobacterium populi BJ001.</title>
        <authorList>
            <consortium name="US DOE Joint Genome Institute"/>
            <person name="Copeland A."/>
            <person name="Lucas S."/>
            <person name="Lapidus A."/>
            <person name="Glavina del Rio T."/>
            <person name="Dalin E."/>
            <person name="Tice H."/>
            <person name="Bruce D."/>
            <person name="Goodwin L."/>
            <person name="Pitluck S."/>
            <person name="Chertkov O."/>
            <person name="Brettin T."/>
            <person name="Detter J.C."/>
            <person name="Han C."/>
            <person name="Kuske C.R."/>
            <person name="Schmutz J."/>
            <person name="Larimer F."/>
            <person name="Land M."/>
            <person name="Hauser L."/>
            <person name="Kyrpides N."/>
            <person name="Mikhailova N."/>
            <person name="Marx C."/>
            <person name="Richardson P."/>
        </authorList>
    </citation>
    <scope>NUCLEOTIDE SEQUENCE [LARGE SCALE GENOMIC DNA]</scope>
    <source>
        <strain evidence="4">ATCC BAA-705 / NCIMB 13946 / BJ001</strain>
    </source>
</reference>
<dbReference type="Pfam" id="PF03779">
    <property type="entry name" value="SPW"/>
    <property type="match status" value="1"/>
</dbReference>
<dbReference type="EMBL" id="CP001029">
    <property type="protein sequence ID" value="ACB81831.1"/>
    <property type="molecule type" value="Genomic_DNA"/>
</dbReference>
<dbReference type="Proteomes" id="UP000007136">
    <property type="component" value="Chromosome"/>
</dbReference>
<keyword evidence="1" id="KW-0812">Transmembrane</keyword>
<accession>B1Z7M8</accession>